<proteinExistence type="predicted"/>
<dbReference type="EMBL" id="JAELUP010000001">
    <property type="protein sequence ID" value="MBJ6359805.1"/>
    <property type="molecule type" value="Genomic_DNA"/>
</dbReference>
<dbReference type="SUPFAM" id="SSF49503">
    <property type="entry name" value="Cupredoxins"/>
    <property type="match status" value="1"/>
</dbReference>
<gene>
    <name evidence="1" type="ORF">JFN88_00480</name>
</gene>
<name>A0A934IZA2_9BACL</name>
<dbReference type="Gene3D" id="2.60.40.420">
    <property type="entry name" value="Cupredoxins - blue copper proteins"/>
    <property type="match status" value="1"/>
</dbReference>
<reference evidence="1" key="1">
    <citation type="submission" date="2020-12" db="EMBL/GenBank/DDBJ databases">
        <authorList>
            <person name="Huq M.A."/>
        </authorList>
    </citation>
    <scope>NUCLEOTIDE SEQUENCE</scope>
    <source>
        <strain evidence="1">MAHUQ-46</strain>
    </source>
</reference>
<dbReference type="Proteomes" id="UP000640274">
    <property type="component" value="Unassembled WGS sequence"/>
</dbReference>
<accession>A0A934IZA2</accession>
<comment type="caution">
    <text evidence="1">The sequence shown here is derived from an EMBL/GenBank/DDBJ whole genome shotgun (WGS) entry which is preliminary data.</text>
</comment>
<protein>
    <submittedName>
        <fullName evidence="1">Cytochrome C oxidase subunit II</fullName>
    </submittedName>
</protein>
<evidence type="ECO:0000313" key="1">
    <source>
        <dbReference type="EMBL" id="MBJ6359805.1"/>
    </source>
</evidence>
<keyword evidence="2" id="KW-1185">Reference proteome</keyword>
<organism evidence="1 2">
    <name type="scientific">Paenibacillus roseus</name>
    <dbReference type="NCBI Taxonomy" id="2798579"/>
    <lineage>
        <taxon>Bacteria</taxon>
        <taxon>Bacillati</taxon>
        <taxon>Bacillota</taxon>
        <taxon>Bacilli</taxon>
        <taxon>Bacillales</taxon>
        <taxon>Paenibacillaceae</taxon>
        <taxon>Paenibacillus</taxon>
    </lineage>
</organism>
<dbReference type="AlphaFoldDB" id="A0A934IZA2"/>
<evidence type="ECO:0000313" key="2">
    <source>
        <dbReference type="Proteomes" id="UP000640274"/>
    </source>
</evidence>
<dbReference type="RefSeq" id="WP_199017333.1">
    <property type="nucleotide sequence ID" value="NZ_JAELUP010000001.1"/>
</dbReference>
<sequence length="126" mass="13805">MQKWIMFVFFAAASVLGLFLMTFGLPEKPVDESAGLAEGVTLLKLKASNYEFDQAEYKIEKGSKVKLLLQNTNGIHGVAIESMNVTLTKDNPSAEVEFNEPGTYPIHCSIPCGEGHLEMKAVIVVQ</sequence>
<dbReference type="InterPro" id="IPR008972">
    <property type="entry name" value="Cupredoxin"/>
</dbReference>